<protein>
    <submittedName>
        <fullName evidence="1">Uncharacterized protein</fullName>
    </submittedName>
</protein>
<proteinExistence type="predicted"/>
<sequence>MEAHLDRYNSFISSNAKLNLFLADEKMVKLQKGNDHDYDEFGYSDSEPSSADLASPTRLYRVFNDGRFDHGGRFYGGWWQSIRKDYRRFITINGRPTVEVDFSSMQLAMLYAQVGRQLEGDAYVIDGFGPEVRPLVKTTTLKMINAPGGIRSPLKSALPEGISWKGLQEAILARHKAIAEFFGSGEGIRLQRLDSDIAEEVIMTMMDKGIPVLPIHDSFIVAEGHAEELSATMVNAYQRRMRGRAISLKRSPSLFDELLAGQEQLSINERHNVALRLFLAKRETPDYEGYRLREELLDRARSGVSARTTEVWPLGQTESTSKGKFPTTGPRLETSYFGMRGSLNPAKRLWDRFMSRR</sequence>
<name>A0AB36QZF5_9HYPH</name>
<accession>A0AB36QZF5</accession>
<keyword evidence="2" id="KW-1185">Reference proteome</keyword>
<gene>
    <name evidence="1" type="ORF">CIT25_35010</name>
</gene>
<dbReference type="Proteomes" id="UP000216215">
    <property type="component" value="Unassembled WGS sequence"/>
</dbReference>
<comment type="caution">
    <text evidence="1">The sequence shown here is derived from an EMBL/GenBank/DDBJ whole genome shotgun (WGS) entry which is preliminary data.</text>
</comment>
<reference evidence="2" key="1">
    <citation type="submission" date="2017-08" db="EMBL/GenBank/DDBJ databases">
        <title>Mesorhizobium wenxinae sp. nov., a novel rhizobial species isolated from root nodules of chickpea (Cicer arietinum L.).</title>
        <authorList>
            <person name="Zhang J."/>
        </authorList>
    </citation>
    <scope>NUCLEOTIDE SEQUENCE [LARGE SCALE GENOMIC DNA]</scope>
    <source>
        <strain evidence="2">USDA 3392</strain>
    </source>
</reference>
<evidence type="ECO:0000313" key="2">
    <source>
        <dbReference type="Proteomes" id="UP000216215"/>
    </source>
</evidence>
<evidence type="ECO:0000313" key="1">
    <source>
        <dbReference type="EMBL" id="PAP97799.1"/>
    </source>
</evidence>
<dbReference type="AlphaFoldDB" id="A0AB36QZF5"/>
<organism evidence="1 2">
    <name type="scientific">Mesorhizobium mediterraneum</name>
    <dbReference type="NCBI Taxonomy" id="43617"/>
    <lineage>
        <taxon>Bacteria</taxon>
        <taxon>Pseudomonadati</taxon>
        <taxon>Pseudomonadota</taxon>
        <taxon>Alphaproteobacteria</taxon>
        <taxon>Hyphomicrobiales</taxon>
        <taxon>Phyllobacteriaceae</taxon>
        <taxon>Mesorhizobium</taxon>
    </lineage>
</organism>
<dbReference type="EMBL" id="NPKI01000051">
    <property type="protein sequence ID" value="PAP97799.1"/>
    <property type="molecule type" value="Genomic_DNA"/>
</dbReference>